<organism evidence="1 2">
    <name type="scientific">Paenimyroides aestuarii</name>
    <dbReference type="NCBI Taxonomy" id="2968490"/>
    <lineage>
        <taxon>Bacteria</taxon>
        <taxon>Pseudomonadati</taxon>
        <taxon>Bacteroidota</taxon>
        <taxon>Flavobacteriia</taxon>
        <taxon>Flavobacteriales</taxon>
        <taxon>Flavobacteriaceae</taxon>
        <taxon>Paenimyroides</taxon>
    </lineage>
</organism>
<dbReference type="Proteomes" id="UP001317001">
    <property type="component" value="Chromosome"/>
</dbReference>
<dbReference type="EMBL" id="CP102382">
    <property type="protein sequence ID" value="UUV22372.1"/>
    <property type="molecule type" value="Genomic_DNA"/>
</dbReference>
<evidence type="ECO:0000313" key="1">
    <source>
        <dbReference type="EMBL" id="UUV22372.1"/>
    </source>
</evidence>
<dbReference type="RefSeq" id="WP_257500289.1">
    <property type="nucleotide sequence ID" value="NZ_CP102382.1"/>
</dbReference>
<proteinExistence type="predicted"/>
<evidence type="ECO:0000313" key="2">
    <source>
        <dbReference type="Proteomes" id="UP001317001"/>
    </source>
</evidence>
<sequence>MKKGAYPFTKPKEEMLPIFKAHPTYESGFLSDSHEGFFKVLKYKQLM</sequence>
<protein>
    <submittedName>
        <fullName evidence="1">Uncharacterized protein</fullName>
    </submittedName>
</protein>
<name>A0ABY5NUW1_9FLAO</name>
<keyword evidence="2" id="KW-1185">Reference proteome</keyword>
<accession>A0ABY5NUW1</accession>
<gene>
    <name evidence="1" type="ORF">NPX36_04855</name>
</gene>
<reference evidence="1 2" key="1">
    <citation type="submission" date="2022-08" db="EMBL/GenBank/DDBJ databases">
        <title>Myroides zhujiangensis sp. nov., a novel bacterium isolated from sediment in the Pearl River Estuary.</title>
        <authorList>
            <person name="Cui L."/>
        </authorList>
    </citation>
    <scope>NUCLEOTIDE SEQUENCE [LARGE SCALE GENOMIC DNA]</scope>
    <source>
        <strain evidence="1 2">SCSIO 72103</strain>
    </source>
</reference>